<organism evidence="1 2">
    <name type="scientific">Entamoeba invadens IP1</name>
    <dbReference type="NCBI Taxonomy" id="370355"/>
    <lineage>
        <taxon>Eukaryota</taxon>
        <taxon>Amoebozoa</taxon>
        <taxon>Evosea</taxon>
        <taxon>Archamoebae</taxon>
        <taxon>Mastigamoebida</taxon>
        <taxon>Entamoebidae</taxon>
        <taxon>Entamoeba</taxon>
    </lineage>
</organism>
<dbReference type="Proteomes" id="UP000014680">
    <property type="component" value="Unassembled WGS sequence"/>
</dbReference>
<protein>
    <submittedName>
        <fullName evidence="1">Uncharacterized protein</fullName>
    </submittedName>
</protein>
<proteinExistence type="predicted"/>
<accession>L7FK09</accession>
<dbReference type="EMBL" id="KB207229">
    <property type="protein sequence ID" value="ELP83797.1"/>
    <property type="molecule type" value="Genomic_DNA"/>
</dbReference>
<gene>
    <name evidence="1" type="ORF">EIN_444600</name>
</gene>
<sequence>MIQATKDVTAKLEMEDFSELQKVSESLLNERTTLVNVEYENTDIQYDVESQYMPPSIYKCMYTLYFTPRPLEGVFRCCAEAKALPWYNKLIGGMDYQCVKTNVLTGVIRDYVKQSGSLWQTNVLSPLLEVTKKYTGDDNVWVEEVERMT</sequence>
<feature type="non-terminal residue" evidence="1">
    <location>
        <position position="149"/>
    </location>
</feature>
<dbReference type="AlphaFoldDB" id="L7FK09"/>
<keyword evidence="2" id="KW-1185">Reference proteome</keyword>
<dbReference type="KEGG" id="eiv:EIN_444600"/>
<evidence type="ECO:0000313" key="2">
    <source>
        <dbReference type="Proteomes" id="UP000014680"/>
    </source>
</evidence>
<dbReference type="InterPro" id="IPR008936">
    <property type="entry name" value="Rho_GTPase_activation_prot"/>
</dbReference>
<dbReference type="RefSeq" id="XP_004183143.1">
    <property type="nucleotide sequence ID" value="XM_004183095.1"/>
</dbReference>
<dbReference type="VEuPathDB" id="AmoebaDB:EIN_444600"/>
<evidence type="ECO:0000313" key="1">
    <source>
        <dbReference type="EMBL" id="ELP83797.1"/>
    </source>
</evidence>
<dbReference type="GeneID" id="14882772"/>
<reference evidence="1 2" key="1">
    <citation type="submission" date="2012-10" db="EMBL/GenBank/DDBJ databases">
        <authorList>
            <person name="Zafar N."/>
            <person name="Inman J."/>
            <person name="Hall N."/>
            <person name="Lorenzi H."/>
            <person name="Caler E."/>
        </authorList>
    </citation>
    <scope>NUCLEOTIDE SEQUENCE [LARGE SCALE GENOMIC DNA]</scope>
    <source>
        <strain evidence="1 2">IP1</strain>
    </source>
</reference>
<name>L7FK09_ENTIV</name>
<dbReference type="SUPFAM" id="SSF48350">
    <property type="entry name" value="GTPase activation domain, GAP"/>
    <property type="match status" value="1"/>
</dbReference>